<dbReference type="OrthoDB" id="9802228at2"/>
<name>A0A031FN00_9MICO</name>
<sequence length="163" mass="17034">MTAILQTLETPDGPFTILEDDGRVLASGWTADGAVVLGRLRADRVPSDVGPGRARSAEAVTAYYDGDLAAIDDVPVFQQGTAMQLAGWAALRSIPAGRPLTYGEFAAHLGSPTAVRAAASICARNAPALFVPCHRVLRTGGGLGGFAWGLDVKHRLLQREAAI</sequence>
<dbReference type="RefSeq" id="WP_036313060.1">
    <property type="nucleotide sequence ID" value="NZ_JFYO01000007.1"/>
</dbReference>
<feature type="domain" description="Methylated-DNA-[protein]-cysteine S-methyltransferase DNA binding" evidence="7">
    <location>
        <begin position="84"/>
        <end position="161"/>
    </location>
</feature>
<dbReference type="NCBIfam" id="TIGR00589">
    <property type="entry name" value="ogt"/>
    <property type="match status" value="1"/>
</dbReference>
<organism evidence="8 9">
    <name type="scientific">Microbacterium oleivorans</name>
    <dbReference type="NCBI Taxonomy" id="273677"/>
    <lineage>
        <taxon>Bacteria</taxon>
        <taxon>Bacillati</taxon>
        <taxon>Actinomycetota</taxon>
        <taxon>Actinomycetes</taxon>
        <taxon>Micrococcales</taxon>
        <taxon>Microbacteriaceae</taxon>
        <taxon>Microbacterium</taxon>
    </lineage>
</organism>
<evidence type="ECO:0000256" key="1">
    <source>
        <dbReference type="ARBA" id="ARBA00001286"/>
    </source>
</evidence>
<dbReference type="Gene3D" id="1.10.10.10">
    <property type="entry name" value="Winged helix-like DNA-binding domain superfamily/Winged helix DNA-binding domain"/>
    <property type="match status" value="1"/>
</dbReference>
<dbReference type="InterPro" id="IPR001497">
    <property type="entry name" value="MethylDNA_cys_MeTrfase_AS"/>
</dbReference>
<evidence type="ECO:0000256" key="2">
    <source>
        <dbReference type="ARBA" id="ARBA00022603"/>
    </source>
</evidence>
<evidence type="ECO:0000256" key="4">
    <source>
        <dbReference type="ARBA" id="ARBA00022763"/>
    </source>
</evidence>
<keyword evidence="4" id="KW-0227">DNA damage</keyword>
<dbReference type="InterPro" id="IPR036217">
    <property type="entry name" value="MethylDNA_cys_MeTrfase_DNAb"/>
</dbReference>
<dbReference type="GO" id="GO:0003908">
    <property type="term" value="F:methylated-DNA-[protein]-cysteine S-methyltransferase activity"/>
    <property type="evidence" value="ECO:0007669"/>
    <property type="project" value="UniProtKB-EC"/>
</dbReference>
<dbReference type="InterPro" id="IPR036388">
    <property type="entry name" value="WH-like_DNA-bd_sf"/>
</dbReference>
<keyword evidence="3 8" id="KW-0808">Transferase</keyword>
<dbReference type="Pfam" id="PF01035">
    <property type="entry name" value="DNA_binding_1"/>
    <property type="match status" value="1"/>
</dbReference>
<gene>
    <name evidence="8" type="ORF">BW34_02521</name>
</gene>
<dbReference type="eggNOG" id="COG0350">
    <property type="taxonomic scope" value="Bacteria"/>
</dbReference>
<protein>
    <submittedName>
        <fullName evidence="8">Methylated DNA-protein cysteine methyltransferase</fullName>
    </submittedName>
</protein>
<dbReference type="Proteomes" id="UP000024001">
    <property type="component" value="Unassembled WGS sequence"/>
</dbReference>
<dbReference type="CDD" id="cd06445">
    <property type="entry name" value="ATase"/>
    <property type="match status" value="1"/>
</dbReference>
<evidence type="ECO:0000256" key="5">
    <source>
        <dbReference type="ARBA" id="ARBA00023204"/>
    </source>
</evidence>
<comment type="catalytic activity">
    <reaction evidence="1">
        <text>a 4-O-methyl-thymidine in DNA + L-cysteinyl-[protein] = a thymidine in DNA + S-methyl-L-cysteinyl-[protein]</text>
        <dbReference type="Rhea" id="RHEA:53428"/>
        <dbReference type="Rhea" id="RHEA-COMP:10131"/>
        <dbReference type="Rhea" id="RHEA-COMP:10132"/>
        <dbReference type="Rhea" id="RHEA-COMP:13555"/>
        <dbReference type="Rhea" id="RHEA-COMP:13556"/>
        <dbReference type="ChEBI" id="CHEBI:29950"/>
        <dbReference type="ChEBI" id="CHEBI:82612"/>
        <dbReference type="ChEBI" id="CHEBI:137386"/>
        <dbReference type="ChEBI" id="CHEBI:137387"/>
        <dbReference type="EC" id="2.1.1.63"/>
    </reaction>
</comment>
<evidence type="ECO:0000256" key="3">
    <source>
        <dbReference type="ARBA" id="ARBA00022679"/>
    </source>
</evidence>
<evidence type="ECO:0000259" key="7">
    <source>
        <dbReference type="Pfam" id="PF01035"/>
    </source>
</evidence>
<comment type="catalytic activity">
    <reaction evidence="6">
        <text>a 6-O-methyl-2'-deoxyguanosine in DNA + L-cysteinyl-[protein] = S-methyl-L-cysteinyl-[protein] + a 2'-deoxyguanosine in DNA</text>
        <dbReference type="Rhea" id="RHEA:24000"/>
        <dbReference type="Rhea" id="RHEA-COMP:10131"/>
        <dbReference type="Rhea" id="RHEA-COMP:10132"/>
        <dbReference type="Rhea" id="RHEA-COMP:11367"/>
        <dbReference type="Rhea" id="RHEA-COMP:11368"/>
        <dbReference type="ChEBI" id="CHEBI:29950"/>
        <dbReference type="ChEBI" id="CHEBI:82612"/>
        <dbReference type="ChEBI" id="CHEBI:85445"/>
        <dbReference type="ChEBI" id="CHEBI:85448"/>
        <dbReference type="EC" id="2.1.1.63"/>
    </reaction>
</comment>
<evidence type="ECO:0000313" key="8">
    <source>
        <dbReference type="EMBL" id="EZP26189.1"/>
    </source>
</evidence>
<comment type="caution">
    <text evidence="8">The sequence shown here is derived from an EMBL/GenBank/DDBJ whole genome shotgun (WGS) entry which is preliminary data.</text>
</comment>
<dbReference type="InterPro" id="IPR014048">
    <property type="entry name" value="MethylDNA_cys_MeTrfase_DNA-bd"/>
</dbReference>
<dbReference type="EMBL" id="JFYO01000007">
    <property type="protein sequence ID" value="EZP26189.1"/>
    <property type="molecule type" value="Genomic_DNA"/>
</dbReference>
<dbReference type="GO" id="GO:0006281">
    <property type="term" value="P:DNA repair"/>
    <property type="evidence" value="ECO:0007669"/>
    <property type="project" value="UniProtKB-KW"/>
</dbReference>
<evidence type="ECO:0000256" key="6">
    <source>
        <dbReference type="ARBA" id="ARBA00049348"/>
    </source>
</evidence>
<keyword evidence="2 8" id="KW-0489">Methyltransferase</keyword>
<keyword evidence="9" id="KW-1185">Reference proteome</keyword>
<dbReference type="SUPFAM" id="SSF46767">
    <property type="entry name" value="Methylated DNA-protein cysteine methyltransferase, C-terminal domain"/>
    <property type="match status" value="1"/>
</dbReference>
<dbReference type="PANTHER" id="PTHR10815:SF13">
    <property type="entry name" value="METHYLATED-DNA--PROTEIN-CYSTEINE METHYLTRANSFERASE"/>
    <property type="match status" value="1"/>
</dbReference>
<dbReference type="PATRIC" id="fig|273677.3.peg.2502"/>
<keyword evidence="5" id="KW-0234">DNA repair</keyword>
<dbReference type="PANTHER" id="PTHR10815">
    <property type="entry name" value="METHYLATED-DNA--PROTEIN-CYSTEINE METHYLTRANSFERASE"/>
    <property type="match status" value="1"/>
</dbReference>
<accession>A0A031FN00</accession>
<proteinExistence type="predicted"/>
<reference evidence="8 9" key="1">
    <citation type="submission" date="2014-03" db="EMBL/GenBank/DDBJ databases">
        <title>Draft Genome Sequences of 13 Willow Endophytes.</title>
        <authorList>
            <person name="Gan H.Y."/>
            <person name="Gan H.M."/>
            <person name="Savka M.A."/>
            <person name="Hudson A.O."/>
        </authorList>
    </citation>
    <scope>NUCLEOTIDE SEQUENCE [LARGE SCALE GENOMIC DNA]</scope>
    <source>
        <strain evidence="8 9">RIT293</strain>
    </source>
</reference>
<evidence type="ECO:0000313" key="9">
    <source>
        <dbReference type="Proteomes" id="UP000024001"/>
    </source>
</evidence>
<dbReference type="GO" id="GO:0032259">
    <property type="term" value="P:methylation"/>
    <property type="evidence" value="ECO:0007669"/>
    <property type="project" value="UniProtKB-KW"/>
</dbReference>
<dbReference type="AlphaFoldDB" id="A0A031FN00"/>
<dbReference type="PROSITE" id="PS00374">
    <property type="entry name" value="MGMT"/>
    <property type="match status" value="1"/>
</dbReference>